<reference evidence="2 3" key="1">
    <citation type="submission" date="2024-06" db="EMBL/GenBank/DDBJ databases">
        <title>Fanconibacter daqui strain Q02 whole shotgun sequencing project.</title>
        <authorList>
            <person name="Rodrigues J.W.A."/>
            <person name="Viana L.C."/>
            <person name="Vieira E.C."/>
            <person name="Souza F.O.L."/>
            <person name="Alegria O.C."/>
            <person name="Patroca S."/>
            <person name="Cruz A.C.R."/>
            <person name="Nunes A.R.C."/>
        </authorList>
    </citation>
    <scope>NUCLEOTIDE SEQUENCE [LARGE SCALE GENOMIC DNA]</scope>
    <source>
        <strain evidence="2 3">Q02</strain>
    </source>
</reference>
<evidence type="ECO:0000313" key="3">
    <source>
        <dbReference type="Proteomes" id="UP001447374"/>
    </source>
</evidence>
<dbReference type="RefSeq" id="WP_349950606.1">
    <property type="nucleotide sequence ID" value="NZ_JBEHGX010000001.1"/>
</dbReference>
<gene>
    <name evidence="2" type="ORF">ABQG75_00240</name>
</gene>
<sequence>MTTPSAEALRRFKRVDLEEILEDAQQRLSQTPEETLQQWRDNIFRETKGYSDLAVLKRSLDSSVSLVSDFLKTQKEYLASHQDSDFTEQEIQNDNEYVDRQSLYIAFLIDEIEKFPPMPVLPPPEPLIKVCGVVEEVELIKARTWFDAQAYMTTDDLQAFKAQLDNKGMVGAMLTNSFSGSVVSSSGSSDKVNCLYTKGKINGKTFSGWFGMTDIRPGDRVEMAVAPYGDSYLVYAIASPERRTVSFVPGCDIGTKTVNMKQGIVIWLVLGLLAYIPGIWGNTHGWLTATLFYFAVCILMAYITLYQIRRKNKCIMILFDEICDVLMPEHKNKGLRSFSKRKARQLKERGQQNVTNGVPLPAPNQSSNYIEEYFFYY</sequence>
<proteinExistence type="predicted"/>
<keyword evidence="3" id="KW-1185">Reference proteome</keyword>
<evidence type="ECO:0000256" key="1">
    <source>
        <dbReference type="SAM" id="Phobius"/>
    </source>
</evidence>
<feature type="transmembrane region" description="Helical" evidence="1">
    <location>
        <begin position="286"/>
        <end position="306"/>
    </location>
</feature>
<organism evidence="2 3">
    <name type="scientific">Franconibacter daqui</name>
    <dbReference type="NCBI Taxonomy" id="2047724"/>
    <lineage>
        <taxon>Bacteria</taxon>
        <taxon>Pseudomonadati</taxon>
        <taxon>Pseudomonadota</taxon>
        <taxon>Gammaproteobacteria</taxon>
        <taxon>Enterobacterales</taxon>
        <taxon>Enterobacteriaceae</taxon>
        <taxon>Franconibacter</taxon>
    </lineage>
</organism>
<protein>
    <submittedName>
        <fullName evidence="2">Uncharacterized protein</fullName>
    </submittedName>
</protein>
<name>A0ABV1PH80_9ENTR</name>
<dbReference type="Proteomes" id="UP001447374">
    <property type="component" value="Unassembled WGS sequence"/>
</dbReference>
<dbReference type="EMBL" id="JBEHGX010000001">
    <property type="protein sequence ID" value="MER0124174.1"/>
    <property type="molecule type" value="Genomic_DNA"/>
</dbReference>
<feature type="transmembrane region" description="Helical" evidence="1">
    <location>
        <begin position="264"/>
        <end position="280"/>
    </location>
</feature>
<keyword evidence="1" id="KW-0472">Membrane</keyword>
<accession>A0ABV1PH80</accession>
<comment type="caution">
    <text evidence="2">The sequence shown here is derived from an EMBL/GenBank/DDBJ whole genome shotgun (WGS) entry which is preliminary data.</text>
</comment>
<keyword evidence="1" id="KW-0812">Transmembrane</keyword>
<evidence type="ECO:0000313" key="2">
    <source>
        <dbReference type="EMBL" id="MER0124174.1"/>
    </source>
</evidence>
<keyword evidence="1" id="KW-1133">Transmembrane helix</keyword>